<feature type="domain" description="Hyaluronan/mRNA-binding protein" evidence="3">
    <location>
        <begin position="1"/>
        <end position="65"/>
    </location>
</feature>
<keyword evidence="2" id="KW-0812">Transmembrane</keyword>
<keyword evidence="2" id="KW-1133">Transmembrane helix</keyword>
<feature type="compositionally biased region" description="Basic and acidic residues" evidence="1">
    <location>
        <begin position="22"/>
        <end position="41"/>
    </location>
</feature>
<sequence>MKRDGSRRGNWGTATDDFIAQETEKGVNLNEKDIASEKLEQEEGQTIDASKDKRDASNEAGEKKTRRLFVIACNCIVIVTLHSFLPPSHKKNSPDLIIGVNIANLYTNLHFIVFTKANPQKDYILTSSAWYGSTALWLKPMNFFLHITINSFGLLIESMYIYSYLSYLCSIAS</sequence>
<keyword evidence="2" id="KW-0472">Membrane</keyword>
<reference evidence="4 5" key="1">
    <citation type="journal article" date="2021" name="Hortic Res">
        <title>Chromosome-scale assembly of the Dendrobium chrysotoxum genome enhances the understanding of orchid evolution.</title>
        <authorList>
            <person name="Zhang Y."/>
            <person name="Zhang G.Q."/>
            <person name="Zhang D."/>
            <person name="Liu X.D."/>
            <person name="Xu X.Y."/>
            <person name="Sun W.H."/>
            <person name="Yu X."/>
            <person name="Zhu X."/>
            <person name="Wang Z.W."/>
            <person name="Zhao X."/>
            <person name="Zhong W.Y."/>
            <person name="Chen H."/>
            <person name="Yin W.L."/>
            <person name="Huang T."/>
            <person name="Niu S.C."/>
            <person name="Liu Z.J."/>
        </authorList>
    </citation>
    <scope>NUCLEOTIDE SEQUENCE [LARGE SCALE GENOMIC DNA]</scope>
    <source>
        <strain evidence="4">Lindl</strain>
    </source>
</reference>
<name>A0AAV7GL23_DENCH</name>
<dbReference type="Proteomes" id="UP000775213">
    <property type="component" value="Unassembled WGS sequence"/>
</dbReference>
<feature type="transmembrane region" description="Helical" evidence="2">
    <location>
        <begin position="68"/>
        <end position="85"/>
    </location>
</feature>
<feature type="region of interest" description="Disordered" evidence="1">
    <location>
        <begin position="1"/>
        <end position="59"/>
    </location>
</feature>
<evidence type="ECO:0000313" key="4">
    <source>
        <dbReference type="EMBL" id="KAH0456399.1"/>
    </source>
</evidence>
<evidence type="ECO:0000313" key="5">
    <source>
        <dbReference type="Proteomes" id="UP000775213"/>
    </source>
</evidence>
<evidence type="ECO:0000256" key="1">
    <source>
        <dbReference type="SAM" id="MobiDB-lite"/>
    </source>
</evidence>
<keyword evidence="5" id="KW-1185">Reference proteome</keyword>
<accession>A0AAV7GL23</accession>
<dbReference type="InterPro" id="IPR006861">
    <property type="entry name" value="HABP4_PAIRBP1-bd"/>
</dbReference>
<organism evidence="4 5">
    <name type="scientific">Dendrobium chrysotoxum</name>
    <name type="common">Orchid</name>
    <dbReference type="NCBI Taxonomy" id="161865"/>
    <lineage>
        <taxon>Eukaryota</taxon>
        <taxon>Viridiplantae</taxon>
        <taxon>Streptophyta</taxon>
        <taxon>Embryophyta</taxon>
        <taxon>Tracheophyta</taxon>
        <taxon>Spermatophyta</taxon>
        <taxon>Magnoliopsida</taxon>
        <taxon>Liliopsida</taxon>
        <taxon>Asparagales</taxon>
        <taxon>Orchidaceae</taxon>
        <taxon>Epidendroideae</taxon>
        <taxon>Malaxideae</taxon>
        <taxon>Dendrobiinae</taxon>
        <taxon>Dendrobium</taxon>
    </lineage>
</organism>
<feature type="transmembrane region" description="Helical" evidence="2">
    <location>
        <begin position="143"/>
        <end position="165"/>
    </location>
</feature>
<gene>
    <name evidence="4" type="ORF">IEQ34_014306</name>
</gene>
<dbReference type="AlphaFoldDB" id="A0AAV7GL23"/>
<evidence type="ECO:0000259" key="3">
    <source>
        <dbReference type="Pfam" id="PF04774"/>
    </source>
</evidence>
<feature type="compositionally biased region" description="Basic and acidic residues" evidence="1">
    <location>
        <begin position="49"/>
        <end position="59"/>
    </location>
</feature>
<dbReference type="Pfam" id="PF04774">
    <property type="entry name" value="HABP4_PAI-RBP1"/>
    <property type="match status" value="1"/>
</dbReference>
<dbReference type="EMBL" id="JAGFBR010000013">
    <property type="protein sequence ID" value="KAH0456399.1"/>
    <property type="molecule type" value="Genomic_DNA"/>
</dbReference>
<protein>
    <recommendedName>
        <fullName evidence="3">Hyaluronan/mRNA-binding protein domain-containing protein</fullName>
    </recommendedName>
</protein>
<proteinExistence type="predicted"/>
<comment type="caution">
    <text evidence="4">The sequence shown here is derived from an EMBL/GenBank/DDBJ whole genome shotgun (WGS) entry which is preliminary data.</text>
</comment>
<evidence type="ECO:0000256" key="2">
    <source>
        <dbReference type="SAM" id="Phobius"/>
    </source>
</evidence>